<keyword evidence="3" id="KW-1185">Reference proteome</keyword>
<dbReference type="Pfam" id="PF00394">
    <property type="entry name" value="Cu-oxidase"/>
    <property type="match status" value="1"/>
</dbReference>
<dbReference type="PANTHER" id="PTHR11709">
    <property type="entry name" value="MULTI-COPPER OXIDASE"/>
    <property type="match status" value="1"/>
</dbReference>
<evidence type="ECO:0000313" key="3">
    <source>
        <dbReference type="Proteomes" id="UP001231189"/>
    </source>
</evidence>
<dbReference type="SUPFAM" id="SSF49503">
    <property type="entry name" value="Cupredoxins"/>
    <property type="match status" value="1"/>
</dbReference>
<feature type="domain" description="Plastocyanin-like" evidence="1">
    <location>
        <begin position="8"/>
        <end position="124"/>
    </location>
</feature>
<organism evidence="2 3">
    <name type="scientific">Lolium multiflorum</name>
    <name type="common">Italian ryegrass</name>
    <name type="synonym">Lolium perenne subsp. multiflorum</name>
    <dbReference type="NCBI Taxonomy" id="4521"/>
    <lineage>
        <taxon>Eukaryota</taxon>
        <taxon>Viridiplantae</taxon>
        <taxon>Streptophyta</taxon>
        <taxon>Embryophyta</taxon>
        <taxon>Tracheophyta</taxon>
        <taxon>Spermatophyta</taxon>
        <taxon>Magnoliopsida</taxon>
        <taxon>Liliopsida</taxon>
        <taxon>Poales</taxon>
        <taxon>Poaceae</taxon>
        <taxon>BOP clade</taxon>
        <taxon>Pooideae</taxon>
        <taxon>Poodae</taxon>
        <taxon>Poeae</taxon>
        <taxon>Poeae Chloroplast Group 2 (Poeae type)</taxon>
        <taxon>Loliodinae</taxon>
        <taxon>Loliinae</taxon>
        <taxon>Lolium</taxon>
    </lineage>
</organism>
<protein>
    <recommendedName>
        <fullName evidence="1">Plastocyanin-like domain-containing protein</fullName>
    </recommendedName>
</protein>
<gene>
    <name evidence="2" type="ORF">QYE76_034078</name>
</gene>
<evidence type="ECO:0000259" key="1">
    <source>
        <dbReference type="Pfam" id="PF00394"/>
    </source>
</evidence>
<dbReference type="PANTHER" id="PTHR11709:SF383">
    <property type="entry name" value="LACCASE-12"/>
    <property type="match status" value="1"/>
</dbReference>
<evidence type="ECO:0000313" key="2">
    <source>
        <dbReference type="EMBL" id="KAK1610405.1"/>
    </source>
</evidence>
<sequence>MFNGSGLPGPLYGGCAGKKEDAFTLRVKPGKTYMLRLINAALNDELFFAVANHTLTVVDVDVLYVKPFAVDSLLIAPGQTSNMFLTAKSSFPGARYYMLARPYAITRPGTFDNSTVAGVLEYEEHDLASPTSDKNRLPTFTPTLPQINDTTAVSNYTASSAFG</sequence>
<reference evidence="2" key="1">
    <citation type="submission" date="2023-07" db="EMBL/GenBank/DDBJ databases">
        <title>A chromosome-level genome assembly of Lolium multiflorum.</title>
        <authorList>
            <person name="Chen Y."/>
            <person name="Copetti D."/>
            <person name="Kolliker R."/>
            <person name="Studer B."/>
        </authorList>
    </citation>
    <scope>NUCLEOTIDE SEQUENCE</scope>
    <source>
        <strain evidence="2">02402/16</strain>
        <tissue evidence="2">Leaf</tissue>
    </source>
</reference>
<dbReference type="Gene3D" id="2.60.40.420">
    <property type="entry name" value="Cupredoxins - blue copper proteins"/>
    <property type="match status" value="1"/>
</dbReference>
<dbReference type="GO" id="GO:0016491">
    <property type="term" value="F:oxidoreductase activity"/>
    <property type="evidence" value="ECO:0007669"/>
    <property type="project" value="TreeGrafter"/>
</dbReference>
<dbReference type="Proteomes" id="UP001231189">
    <property type="component" value="Unassembled WGS sequence"/>
</dbReference>
<name>A0AAD8QXW8_LOLMU</name>
<dbReference type="InterPro" id="IPR008972">
    <property type="entry name" value="Cupredoxin"/>
</dbReference>
<comment type="caution">
    <text evidence="2">The sequence shown here is derived from an EMBL/GenBank/DDBJ whole genome shotgun (WGS) entry which is preliminary data.</text>
</comment>
<accession>A0AAD8QXW8</accession>
<dbReference type="InterPro" id="IPR001117">
    <property type="entry name" value="Cu-oxidase_2nd"/>
</dbReference>
<dbReference type="InterPro" id="IPR045087">
    <property type="entry name" value="Cu-oxidase_fam"/>
</dbReference>
<dbReference type="AlphaFoldDB" id="A0AAD8QXW8"/>
<proteinExistence type="predicted"/>
<dbReference type="EMBL" id="JAUUTY010000007">
    <property type="protein sequence ID" value="KAK1610405.1"/>
    <property type="molecule type" value="Genomic_DNA"/>
</dbReference>